<dbReference type="InterPro" id="IPR050392">
    <property type="entry name" value="Collagen/C1q_domain"/>
</dbReference>
<evidence type="ECO:0000259" key="3">
    <source>
        <dbReference type="PROSITE" id="PS50871"/>
    </source>
</evidence>
<evidence type="ECO:0000256" key="1">
    <source>
        <dbReference type="ARBA" id="ARBA00004613"/>
    </source>
</evidence>
<dbReference type="SUPFAM" id="SSF49842">
    <property type="entry name" value="TNF-like"/>
    <property type="match status" value="1"/>
</dbReference>
<sequence length="141" mass="15760">MRNAKTVNRNHVAFSASLSHPIKNNKVKNYKVVFDKIITNEGHGYDSKTGIFTVPFDGLYVFHWTVLTYPGTLFNTELVVNGVPKWMNCADASGGKTHSSGSNMVTLSLNQKDQVWIRKWKTGGNTMHGYNWSGFSGFKLA</sequence>
<dbReference type="PANTHER" id="PTHR15427">
    <property type="entry name" value="EMILIN ELASTIN MICROFIBRIL INTERFACE-LOCATED PROTEIN ELASTIN MICROFIBRIL INTERFACER"/>
    <property type="match status" value="1"/>
</dbReference>
<dbReference type="EMBL" id="JARBDR010000440">
    <property type="protein sequence ID" value="KAJ8312028.1"/>
    <property type="molecule type" value="Genomic_DNA"/>
</dbReference>
<dbReference type="PANTHER" id="PTHR15427:SF50">
    <property type="entry name" value="COMPLEMENT C1Q TUMOR NECROSIS FACTOR-RELATED PROTEIN 2-LIKE"/>
    <property type="match status" value="1"/>
</dbReference>
<evidence type="ECO:0000256" key="2">
    <source>
        <dbReference type="ARBA" id="ARBA00022525"/>
    </source>
</evidence>
<feature type="domain" description="C1q" evidence="3">
    <location>
        <begin position="7"/>
        <end position="141"/>
    </location>
</feature>
<keyword evidence="5" id="KW-1185">Reference proteome</keyword>
<proteinExistence type="predicted"/>
<protein>
    <recommendedName>
        <fullName evidence="3">C1q domain-containing protein</fullName>
    </recommendedName>
</protein>
<evidence type="ECO:0000313" key="5">
    <source>
        <dbReference type="Proteomes" id="UP001217089"/>
    </source>
</evidence>
<dbReference type="InterPro" id="IPR001073">
    <property type="entry name" value="C1q_dom"/>
</dbReference>
<gene>
    <name evidence="4" type="ORF">KUTeg_009401</name>
</gene>
<organism evidence="4 5">
    <name type="scientific">Tegillarca granosa</name>
    <name type="common">Malaysian cockle</name>
    <name type="synonym">Anadara granosa</name>
    <dbReference type="NCBI Taxonomy" id="220873"/>
    <lineage>
        <taxon>Eukaryota</taxon>
        <taxon>Metazoa</taxon>
        <taxon>Spiralia</taxon>
        <taxon>Lophotrochozoa</taxon>
        <taxon>Mollusca</taxon>
        <taxon>Bivalvia</taxon>
        <taxon>Autobranchia</taxon>
        <taxon>Pteriomorphia</taxon>
        <taxon>Arcoida</taxon>
        <taxon>Arcoidea</taxon>
        <taxon>Arcidae</taxon>
        <taxon>Tegillarca</taxon>
    </lineage>
</organism>
<dbReference type="PRINTS" id="PR00007">
    <property type="entry name" value="COMPLEMNTC1Q"/>
</dbReference>
<dbReference type="Gene3D" id="2.60.120.40">
    <property type="match status" value="1"/>
</dbReference>
<dbReference type="SMART" id="SM00110">
    <property type="entry name" value="C1Q"/>
    <property type="match status" value="1"/>
</dbReference>
<comment type="caution">
    <text evidence="4">The sequence shown here is derived from an EMBL/GenBank/DDBJ whole genome shotgun (WGS) entry which is preliminary data.</text>
</comment>
<dbReference type="PROSITE" id="PS50871">
    <property type="entry name" value="C1Q"/>
    <property type="match status" value="1"/>
</dbReference>
<reference evidence="4 5" key="1">
    <citation type="submission" date="2022-12" db="EMBL/GenBank/DDBJ databases">
        <title>Chromosome-level genome of Tegillarca granosa.</title>
        <authorList>
            <person name="Kim J."/>
        </authorList>
    </citation>
    <scope>NUCLEOTIDE SEQUENCE [LARGE SCALE GENOMIC DNA]</scope>
    <source>
        <strain evidence="4">Teg-2019</strain>
        <tissue evidence="4">Adductor muscle</tissue>
    </source>
</reference>
<dbReference type="Proteomes" id="UP001217089">
    <property type="component" value="Unassembled WGS sequence"/>
</dbReference>
<dbReference type="Pfam" id="PF00386">
    <property type="entry name" value="C1q"/>
    <property type="match status" value="1"/>
</dbReference>
<evidence type="ECO:0000313" key="4">
    <source>
        <dbReference type="EMBL" id="KAJ8312028.1"/>
    </source>
</evidence>
<accession>A0ABQ9F8S0</accession>
<keyword evidence="2" id="KW-0964">Secreted</keyword>
<comment type="subcellular location">
    <subcellularLocation>
        <location evidence="1">Secreted</location>
    </subcellularLocation>
</comment>
<name>A0ABQ9F8S0_TEGGR</name>
<dbReference type="InterPro" id="IPR008983">
    <property type="entry name" value="Tumour_necrosis_fac-like_dom"/>
</dbReference>